<dbReference type="Pfam" id="PF00892">
    <property type="entry name" value="EamA"/>
    <property type="match status" value="1"/>
</dbReference>
<gene>
    <name evidence="7" type="ORF">METZ01_LOCUS23052</name>
</gene>
<feature type="transmembrane region" description="Helical" evidence="5">
    <location>
        <begin position="12"/>
        <end position="35"/>
    </location>
</feature>
<dbReference type="EMBL" id="UINC01001083">
    <property type="protein sequence ID" value="SUZ70198.1"/>
    <property type="molecule type" value="Genomic_DNA"/>
</dbReference>
<comment type="subcellular location">
    <subcellularLocation>
        <location evidence="1">Membrane</location>
        <topology evidence="1">Multi-pass membrane protein</topology>
    </subcellularLocation>
</comment>
<evidence type="ECO:0000256" key="1">
    <source>
        <dbReference type="ARBA" id="ARBA00004141"/>
    </source>
</evidence>
<feature type="transmembrane region" description="Helical" evidence="5">
    <location>
        <begin position="265"/>
        <end position="283"/>
    </location>
</feature>
<feature type="transmembrane region" description="Helical" evidence="5">
    <location>
        <begin position="99"/>
        <end position="119"/>
    </location>
</feature>
<dbReference type="SUPFAM" id="SSF103481">
    <property type="entry name" value="Multidrug resistance efflux transporter EmrE"/>
    <property type="match status" value="2"/>
</dbReference>
<reference evidence="7" key="1">
    <citation type="submission" date="2018-05" db="EMBL/GenBank/DDBJ databases">
        <authorList>
            <person name="Lanie J.A."/>
            <person name="Ng W.-L."/>
            <person name="Kazmierczak K.M."/>
            <person name="Andrzejewski T.M."/>
            <person name="Davidsen T.M."/>
            <person name="Wayne K.J."/>
            <person name="Tettelin H."/>
            <person name="Glass J.I."/>
            <person name="Rusch D."/>
            <person name="Podicherti R."/>
            <person name="Tsui H.-C.T."/>
            <person name="Winkler M.E."/>
        </authorList>
    </citation>
    <scope>NUCLEOTIDE SEQUENCE</scope>
</reference>
<evidence type="ECO:0000256" key="3">
    <source>
        <dbReference type="ARBA" id="ARBA00022989"/>
    </source>
</evidence>
<feature type="transmembrane region" description="Helical" evidence="5">
    <location>
        <begin position="211"/>
        <end position="232"/>
    </location>
</feature>
<evidence type="ECO:0000313" key="7">
    <source>
        <dbReference type="EMBL" id="SUZ70198.1"/>
    </source>
</evidence>
<dbReference type="InterPro" id="IPR037185">
    <property type="entry name" value="EmrE-like"/>
</dbReference>
<keyword evidence="2 5" id="KW-0812">Transmembrane</keyword>
<feature type="transmembrane region" description="Helical" evidence="5">
    <location>
        <begin position="41"/>
        <end position="62"/>
    </location>
</feature>
<proteinExistence type="predicted"/>
<evidence type="ECO:0000256" key="5">
    <source>
        <dbReference type="SAM" id="Phobius"/>
    </source>
</evidence>
<feature type="transmembrane region" description="Helical" evidence="5">
    <location>
        <begin position="126"/>
        <end position="143"/>
    </location>
</feature>
<evidence type="ECO:0000256" key="4">
    <source>
        <dbReference type="ARBA" id="ARBA00023136"/>
    </source>
</evidence>
<evidence type="ECO:0000259" key="6">
    <source>
        <dbReference type="Pfam" id="PF00892"/>
    </source>
</evidence>
<dbReference type="GO" id="GO:0016020">
    <property type="term" value="C:membrane"/>
    <property type="evidence" value="ECO:0007669"/>
    <property type="project" value="UniProtKB-SubCell"/>
</dbReference>
<feature type="transmembrane region" description="Helical" evidence="5">
    <location>
        <begin position="149"/>
        <end position="169"/>
    </location>
</feature>
<dbReference type="PANTHER" id="PTHR22911">
    <property type="entry name" value="ACYL-MALONYL CONDENSING ENZYME-RELATED"/>
    <property type="match status" value="1"/>
</dbReference>
<keyword evidence="4 5" id="KW-0472">Membrane</keyword>
<dbReference type="InterPro" id="IPR000620">
    <property type="entry name" value="EamA_dom"/>
</dbReference>
<dbReference type="PANTHER" id="PTHR22911:SF6">
    <property type="entry name" value="SOLUTE CARRIER FAMILY 35 MEMBER G1"/>
    <property type="match status" value="1"/>
</dbReference>
<keyword evidence="3 5" id="KW-1133">Transmembrane helix</keyword>
<protein>
    <recommendedName>
        <fullName evidence="6">EamA domain-containing protein</fullName>
    </recommendedName>
</protein>
<sequence length="316" mass="34550">MISAQENNFPSAVRFLMLGVVASLTVDFCAKWLLADYTLDQFIFLRSIFGIFTFLSISHWFGGLKTLKTNRWNWHLSRTALSGIAIFCFFYGISQMPLVDVLTLAFVAPIIVTALSVPMLGEHVGIKRWIAVTIGFFGVIVTLRPGLGIFSFASVAVLISAVSYALLAITARKLSNTESTFSMSLYGMLGPLIISSLNVSKGFITPTVFDWFLFVLAGLGSAGAWLGITVAYSRTSPSILAPFEYTALIGAATAGYFIWDEIPDQWVIFGGMIIIGSGLYIVHRETGGITSSRYIRAITSPIASSINNRLSRKNKF</sequence>
<evidence type="ECO:0000256" key="2">
    <source>
        <dbReference type="ARBA" id="ARBA00022692"/>
    </source>
</evidence>
<feature type="transmembrane region" description="Helical" evidence="5">
    <location>
        <begin position="181"/>
        <end position="199"/>
    </location>
</feature>
<feature type="domain" description="EamA" evidence="6">
    <location>
        <begin position="15"/>
        <end position="143"/>
    </location>
</feature>
<feature type="transmembrane region" description="Helical" evidence="5">
    <location>
        <begin position="74"/>
        <end position="93"/>
    </location>
</feature>
<dbReference type="AlphaFoldDB" id="A0A381PUJ3"/>
<name>A0A381PUJ3_9ZZZZ</name>
<accession>A0A381PUJ3</accession>
<organism evidence="7">
    <name type="scientific">marine metagenome</name>
    <dbReference type="NCBI Taxonomy" id="408172"/>
    <lineage>
        <taxon>unclassified sequences</taxon>
        <taxon>metagenomes</taxon>
        <taxon>ecological metagenomes</taxon>
    </lineage>
</organism>